<keyword evidence="4" id="KW-0479">Metal-binding</keyword>
<feature type="binding site" evidence="3">
    <location>
        <position position="221"/>
    </location>
    <ligand>
        <name>substrate</name>
    </ligand>
</feature>
<dbReference type="InterPro" id="IPR023214">
    <property type="entry name" value="HAD_sf"/>
</dbReference>
<dbReference type="PANTHER" id="PTHR19288">
    <property type="entry name" value="4-NITROPHENYLPHOSPHATASE-RELATED"/>
    <property type="match status" value="1"/>
</dbReference>
<feature type="active site" description="Proton donor" evidence="2">
    <location>
        <position position="30"/>
    </location>
</feature>
<feature type="active site" description="Nucleophile" evidence="2">
    <location>
        <position position="28"/>
    </location>
</feature>
<dbReference type="SUPFAM" id="SSF56784">
    <property type="entry name" value="HAD-like"/>
    <property type="match status" value="1"/>
</dbReference>
<feature type="binding site" evidence="4">
    <location>
        <position position="30"/>
    </location>
    <ligand>
        <name>Mg(2+)</name>
        <dbReference type="ChEBI" id="CHEBI:18420"/>
    </ligand>
</feature>
<evidence type="ECO:0000256" key="1">
    <source>
        <dbReference type="PIRNR" id="PIRNR000915"/>
    </source>
</evidence>
<dbReference type="EMBL" id="OU900096">
    <property type="protein sequence ID" value="CAG9859900.1"/>
    <property type="molecule type" value="Genomic_DNA"/>
</dbReference>
<feature type="binding site" evidence="4">
    <location>
        <position position="247"/>
    </location>
    <ligand>
        <name>Mg(2+)</name>
        <dbReference type="ChEBI" id="CHEBI:18420"/>
    </ligand>
</feature>
<comment type="cofactor">
    <cofactor evidence="4">
        <name>Mg(2+)</name>
        <dbReference type="ChEBI" id="CHEBI:18420"/>
    </cofactor>
    <text evidence="4">Divalent metal ions. Mg(2+) is the most effective.</text>
</comment>
<dbReference type="PIRSF" id="PIRSF000915">
    <property type="entry name" value="PGP-type_phosphatase"/>
    <property type="match status" value="1"/>
</dbReference>
<evidence type="ECO:0000256" key="2">
    <source>
        <dbReference type="PIRSR" id="PIRSR000915-1"/>
    </source>
</evidence>
<feature type="binding site" evidence="3">
    <location>
        <begin position="61"/>
        <end position="63"/>
    </location>
    <ligand>
        <name>substrate</name>
    </ligand>
</feature>
<dbReference type="NCBIfam" id="TIGR01460">
    <property type="entry name" value="HAD-SF-IIA"/>
    <property type="match status" value="1"/>
</dbReference>
<keyword evidence="4" id="KW-0460">Magnesium</keyword>
<evidence type="ECO:0008006" key="7">
    <source>
        <dbReference type="Google" id="ProtNLM"/>
    </source>
</evidence>
<keyword evidence="1" id="KW-0378">Hydrolase</keyword>
<reference evidence="5" key="1">
    <citation type="submission" date="2022-01" db="EMBL/GenBank/DDBJ databases">
        <authorList>
            <person name="King R."/>
        </authorList>
    </citation>
    <scope>NUCLEOTIDE SEQUENCE</scope>
</reference>
<dbReference type="OrthoDB" id="413953at2759"/>
<dbReference type="GO" id="GO:0005737">
    <property type="term" value="C:cytoplasm"/>
    <property type="evidence" value="ECO:0007669"/>
    <property type="project" value="TreeGrafter"/>
</dbReference>
<keyword evidence="6" id="KW-1185">Reference proteome</keyword>
<sequence length="307" mass="34788">MSVIKNLAEVSANDQRLFINSFDIVLSDLDGVIWLNFEPMPRAGDCVKNLRKLNKTVHFVSNNGLASPETILTELNKECTNVAADDLVVPSATTVNYLKKLNFNKKIYAICMHPMGDQLIKNGYKVLRDPPITLEENVNAVLAHNEEDSEVGAVIMDNDVNLNYLKLQKAFWYLRKPDCLFLVTHRDKVAPFGAKGPLIGNYHFTETLKELTGKNYVEMGKPSQTCVDFIKEKFNISNPKRVLFIGDSIQSDMQIGTLGGFQKLLVLSGTDTIEEVMDWKYPQEYKPQYYIQDLKAFNEIIIKSLLN</sequence>
<dbReference type="InterPro" id="IPR036412">
    <property type="entry name" value="HAD-like_sf"/>
</dbReference>
<dbReference type="AlphaFoldDB" id="A0A9N9TKI2"/>
<evidence type="ECO:0000256" key="3">
    <source>
        <dbReference type="PIRSR" id="PIRSR000915-2"/>
    </source>
</evidence>
<name>A0A9N9TKI2_PHYSR</name>
<protein>
    <recommendedName>
        <fullName evidence="7">4-nitrophenylphosphatase</fullName>
    </recommendedName>
</protein>
<dbReference type="Proteomes" id="UP001153712">
    <property type="component" value="Chromosome 3"/>
</dbReference>
<dbReference type="GO" id="GO:0016791">
    <property type="term" value="F:phosphatase activity"/>
    <property type="evidence" value="ECO:0007669"/>
    <property type="project" value="TreeGrafter"/>
</dbReference>
<dbReference type="Pfam" id="PF13242">
    <property type="entry name" value="Hydrolase_like"/>
    <property type="match status" value="1"/>
</dbReference>
<evidence type="ECO:0000313" key="6">
    <source>
        <dbReference type="Proteomes" id="UP001153712"/>
    </source>
</evidence>
<dbReference type="PANTHER" id="PTHR19288:SF4">
    <property type="entry name" value="RE04130P-RELATED"/>
    <property type="match status" value="1"/>
</dbReference>
<dbReference type="GO" id="GO:0046872">
    <property type="term" value="F:metal ion binding"/>
    <property type="evidence" value="ECO:0007669"/>
    <property type="project" value="UniProtKB-KW"/>
</dbReference>
<feature type="binding site" evidence="4">
    <location>
        <position position="28"/>
    </location>
    <ligand>
        <name>Mg(2+)</name>
        <dbReference type="ChEBI" id="CHEBI:18420"/>
    </ligand>
</feature>
<dbReference type="Gene3D" id="3.40.50.1000">
    <property type="entry name" value="HAD superfamily/HAD-like"/>
    <property type="match status" value="2"/>
</dbReference>
<gene>
    <name evidence="5" type="ORF">PHYEVI_LOCUS6261</name>
</gene>
<proteinExistence type="inferred from homology"/>
<accession>A0A9N9TKI2</accession>
<dbReference type="Pfam" id="PF13344">
    <property type="entry name" value="Hydrolase_6"/>
    <property type="match status" value="1"/>
</dbReference>
<dbReference type="InterPro" id="IPR006357">
    <property type="entry name" value="HAD-SF_hydro_IIA"/>
</dbReference>
<evidence type="ECO:0000313" key="5">
    <source>
        <dbReference type="EMBL" id="CAG9859900.1"/>
    </source>
</evidence>
<evidence type="ECO:0000256" key="4">
    <source>
        <dbReference type="PIRSR" id="PIRSR000915-3"/>
    </source>
</evidence>
<organism evidence="5 6">
    <name type="scientific">Phyllotreta striolata</name>
    <name type="common">Striped flea beetle</name>
    <name type="synonym">Crioceris striolata</name>
    <dbReference type="NCBI Taxonomy" id="444603"/>
    <lineage>
        <taxon>Eukaryota</taxon>
        <taxon>Metazoa</taxon>
        <taxon>Ecdysozoa</taxon>
        <taxon>Arthropoda</taxon>
        <taxon>Hexapoda</taxon>
        <taxon>Insecta</taxon>
        <taxon>Pterygota</taxon>
        <taxon>Neoptera</taxon>
        <taxon>Endopterygota</taxon>
        <taxon>Coleoptera</taxon>
        <taxon>Polyphaga</taxon>
        <taxon>Cucujiformia</taxon>
        <taxon>Chrysomeloidea</taxon>
        <taxon>Chrysomelidae</taxon>
        <taxon>Galerucinae</taxon>
        <taxon>Alticini</taxon>
        <taxon>Phyllotreta</taxon>
    </lineage>
</organism>
<comment type="similarity">
    <text evidence="1">Belongs to the HAD-like hydrolase superfamily.</text>
</comment>